<keyword evidence="1" id="KW-1133">Transmembrane helix</keyword>
<dbReference type="OrthoDB" id="5083100at2"/>
<proteinExistence type="predicted"/>
<organism evidence="3 4">
    <name type="scientific">Microcella pacifica</name>
    <dbReference type="NCBI Taxonomy" id="2591847"/>
    <lineage>
        <taxon>Bacteria</taxon>
        <taxon>Bacillati</taxon>
        <taxon>Actinomycetota</taxon>
        <taxon>Actinomycetes</taxon>
        <taxon>Micrococcales</taxon>
        <taxon>Microbacteriaceae</taxon>
        <taxon>Microcella</taxon>
    </lineage>
</organism>
<feature type="domain" description="SAF" evidence="2">
    <location>
        <begin position="47"/>
        <end position="110"/>
    </location>
</feature>
<keyword evidence="1" id="KW-0472">Membrane</keyword>
<protein>
    <recommendedName>
        <fullName evidence="2">SAF domain-containing protein</fullName>
    </recommendedName>
</protein>
<dbReference type="Proteomes" id="UP000818266">
    <property type="component" value="Unassembled WGS sequence"/>
</dbReference>
<feature type="transmembrane region" description="Helical" evidence="1">
    <location>
        <begin position="21"/>
        <end position="43"/>
    </location>
</feature>
<evidence type="ECO:0000313" key="4">
    <source>
        <dbReference type="Proteomes" id="UP000818266"/>
    </source>
</evidence>
<dbReference type="EMBL" id="VIKT02000008">
    <property type="protein sequence ID" value="NHF62844.1"/>
    <property type="molecule type" value="Genomic_DNA"/>
</dbReference>
<evidence type="ECO:0000259" key="2">
    <source>
        <dbReference type="SMART" id="SM00858"/>
    </source>
</evidence>
<dbReference type="InterPro" id="IPR013974">
    <property type="entry name" value="SAF"/>
</dbReference>
<evidence type="ECO:0000256" key="1">
    <source>
        <dbReference type="SAM" id="Phobius"/>
    </source>
</evidence>
<reference evidence="3 4" key="2">
    <citation type="submission" date="2020-03" db="EMBL/GenBank/DDBJ databases">
        <title>Chryseoglobus sp. isolated from a deep-sea seamount.</title>
        <authorList>
            <person name="Zhang D.-C."/>
        </authorList>
    </citation>
    <scope>NUCLEOTIDE SEQUENCE [LARGE SCALE GENOMIC DNA]</scope>
    <source>
        <strain evidence="3 4">KN1116</strain>
    </source>
</reference>
<name>A0A9E5JNE8_9MICO</name>
<accession>A0A9E5JNE8</accession>
<evidence type="ECO:0000313" key="3">
    <source>
        <dbReference type="EMBL" id="NHF62844.1"/>
    </source>
</evidence>
<dbReference type="AlphaFoldDB" id="A0A9E5JNE8"/>
<comment type="caution">
    <text evidence="3">The sequence shown here is derived from an EMBL/GenBank/DDBJ whole genome shotgun (WGS) entry which is preliminary data.</text>
</comment>
<reference evidence="3 4" key="1">
    <citation type="submission" date="2019-06" db="EMBL/GenBank/DDBJ databases">
        <authorList>
            <person name="De-Chao Zhang Q."/>
        </authorList>
    </citation>
    <scope>NUCLEOTIDE SEQUENCE [LARGE SCALE GENOMIC DNA]</scope>
    <source>
        <strain evidence="3 4">KN1116</strain>
    </source>
</reference>
<keyword evidence="4" id="KW-1185">Reference proteome</keyword>
<dbReference type="RefSeq" id="WP_152582407.1">
    <property type="nucleotide sequence ID" value="NZ_VIKT02000008.1"/>
</dbReference>
<gene>
    <name evidence="3" type="ORF">FK219_006285</name>
</gene>
<keyword evidence="1" id="KW-0812">Transmembrane</keyword>
<sequence length="214" mass="21639">MAARAARDEPAPRPRRFRDPRLVIGLLLVAGSVLGVVGVVAAVDDGVEVYAASRLLTVGEHVDAADLELRRVSLGPDSSTYLRGGQLPEGGVIVSRSIGSGELVPLAAVGDVRGASSTTIVVALATDLGGTVRAGDVLDLWSAPALEAGRFGAPTVLASGAQLVRTVAPEGIVSGAEAARVELLVPRREVARILHAVANGDALSAVPVSLAVGP</sequence>
<dbReference type="SMART" id="SM00858">
    <property type="entry name" value="SAF"/>
    <property type="match status" value="1"/>
</dbReference>